<name>A0A1F4RHJ9_UNCSA</name>
<dbReference type="AlphaFoldDB" id="A0A1F4RHJ9"/>
<gene>
    <name evidence="1" type="ORF">A3H38_04070</name>
</gene>
<sequence length="215" mass="23598">MTQFSAVPGSTRAETRCYVLNHAAIIRKIVREERAVEIAIRFLKSEKPFSDLSAIKRLIHDYNSAVSGEELTGVLMVHRKHLPPDLTSQVGGDETFRRFCEIIGFCGGIALKTLGGGRLPSSLNDSEAARLTPVSGFPVTRPSGQGRIKLNVSYSFAEQELRDLLGAEFYPYAGKMIFLNILDDASPRVWAGIISAFVDLLQGDGSENIFSPTLH</sequence>
<evidence type="ECO:0000313" key="2">
    <source>
        <dbReference type="Proteomes" id="UP000176938"/>
    </source>
</evidence>
<dbReference type="EMBL" id="METP01000001">
    <property type="protein sequence ID" value="OGC07665.1"/>
    <property type="molecule type" value="Genomic_DNA"/>
</dbReference>
<protein>
    <submittedName>
        <fullName evidence="1">Uncharacterized protein</fullName>
    </submittedName>
</protein>
<comment type="caution">
    <text evidence="1">The sequence shown here is derived from an EMBL/GenBank/DDBJ whole genome shotgun (WGS) entry which is preliminary data.</text>
</comment>
<reference evidence="1 2" key="1">
    <citation type="journal article" date="2016" name="Nat. Commun.">
        <title>Thousands of microbial genomes shed light on interconnected biogeochemical processes in an aquifer system.</title>
        <authorList>
            <person name="Anantharaman K."/>
            <person name="Brown C.T."/>
            <person name="Hug L.A."/>
            <person name="Sharon I."/>
            <person name="Castelle C.J."/>
            <person name="Probst A.J."/>
            <person name="Thomas B.C."/>
            <person name="Singh A."/>
            <person name="Wilkins M.J."/>
            <person name="Karaoz U."/>
            <person name="Brodie E.L."/>
            <person name="Williams K.H."/>
            <person name="Hubbard S.S."/>
            <person name="Banfield J.F."/>
        </authorList>
    </citation>
    <scope>NUCLEOTIDE SEQUENCE [LARGE SCALE GENOMIC DNA]</scope>
</reference>
<organism evidence="1 2">
    <name type="scientific">candidate division WOR-1 bacterium RIFCSPLOWO2_02_FULL_46_20</name>
    <dbReference type="NCBI Taxonomy" id="1802567"/>
    <lineage>
        <taxon>Bacteria</taxon>
        <taxon>Bacillati</taxon>
        <taxon>Saganbacteria</taxon>
    </lineage>
</organism>
<dbReference type="Proteomes" id="UP000176938">
    <property type="component" value="Unassembled WGS sequence"/>
</dbReference>
<accession>A0A1F4RHJ9</accession>
<evidence type="ECO:0000313" key="1">
    <source>
        <dbReference type="EMBL" id="OGC07665.1"/>
    </source>
</evidence>
<proteinExistence type="predicted"/>